<feature type="chain" id="PRO_5041214134" description="Secreted protein" evidence="1">
    <location>
        <begin position="24"/>
        <end position="142"/>
    </location>
</feature>
<accession>A0AA45L7S1</accession>
<gene>
    <name evidence="2" type="ORF">KCV87_03395</name>
</gene>
<dbReference type="AlphaFoldDB" id="A0AA45L7S1"/>
<evidence type="ECO:0000256" key="1">
    <source>
        <dbReference type="SAM" id="SignalP"/>
    </source>
</evidence>
<sequence length="142" mass="15126">MRVLVSVLVIGVLITTPTPAAIAAPPAAPGTGETLVSRVFETTLNGKPLSRAGDQFHEVKIADFGAPPPGEVGADKKADPLPDVATGWDAAFEAECRDPARASQVGSSKGWTKNHYRWCRAVTVDWERLFCDNRNCLSATPP</sequence>
<organism evidence="2 3">
    <name type="scientific">Actinosynnema pretiosum subsp. pretiosum</name>
    <dbReference type="NCBI Taxonomy" id="103721"/>
    <lineage>
        <taxon>Bacteria</taxon>
        <taxon>Bacillati</taxon>
        <taxon>Actinomycetota</taxon>
        <taxon>Actinomycetes</taxon>
        <taxon>Pseudonocardiales</taxon>
        <taxon>Pseudonocardiaceae</taxon>
        <taxon>Actinosynnema</taxon>
    </lineage>
</organism>
<feature type="signal peptide" evidence="1">
    <location>
        <begin position="1"/>
        <end position="23"/>
    </location>
</feature>
<name>A0AA45L7S1_9PSEU</name>
<dbReference type="EMBL" id="CP073249">
    <property type="protein sequence ID" value="QUF05174.1"/>
    <property type="molecule type" value="Genomic_DNA"/>
</dbReference>
<reference evidence="2" key="1">
    <citation type="submission" date="2021-04" db="EMBL/GenBank/DDBJ databases">
        <title>Genomic sequence of Actinosynnema pretiosum subsp. pretiosum ATCC 31280 (C-14919).</title>
        <authorList>
            <person name="Bai L."/>
            <person name="Wang X."/>
            <person name="Xiao Y."/>
        </authorList>
    </citation>
    <scope>NUCLEOTIDE SEQUENCE</scope>
    <source>
        <strain evidence="2">ATCC 31280</strain>
    </source>
</reference>
<evidence type="ECO:0000313" key="3">
    <source>
        <dbReference type="Proteomes" id="UP000677152"/>
    </source>
</evidence>
<protein>
    <recommendedName>
        <fullName evidence="4">Secreted protein</fullName>
    </recommendedName>
</protein>
<dbReference type="Proteomes" id="UP000677152">
    <property type="component" value="Chromosome"/>
</dbReference>
<proteinExistence type="predicted"/>
<evidence type="ECO:0008006" key="4">
    <source>
        <dbReference type="Google" id="ProtNLM"/>
    </source>
</evidence>
<evidence type="ECO:0000313" key="2">
    <source>
        <dbReference type="EMBL" id="QUF05174.1"/>
    </source>
</evidence>
<keyword evidence="1" id="KW-0732">Signal</keyword>